<dbReference type="SUPFAM" id="SSF53383">
    <property type="entry name" value="PLP-dependent transferases"/>
    <property type="match status" value="1"/>
</dbReference>
<evidence type="ECO:0000313" key="5">
    <source>
        <dbReference type="Proteomes" id="UP000270468"/>
    </source>
</evidence>
<dbReference type="Gene3D" id="3.40.640.10">
    <property type="entry name" value="Type I PLP-dependent aspartate aminotransferase-like (Major domain)"/>
    <property type="match status" value="1"/>
</dbReference>
<protein>
    <submittedName>
        <fullName evidence="4">Cysteine desulfurase</fullName>
        <ecNumber evidence="4">2.8.1.7</ecNumber>
    </submittedName>
</protein>
<feature type="domain" description="Aminotransferase class V" evidence="3">
    <location>
        <begin position="2"/>
        <end position="360"/>
    </location>
</feature>
<keyword evidence="5" id="KW-1185">Reference proteome</keyword>
<keyword evidence="4" id="KW-0808">Transferase</keyword>
<dbReference type="InterPro" id="IPR016454">
    <property type="entry name" value="Cysteine_dSase"/>
</dbReference>
<dbReference type="EC" id="2.8.1.7" evidence="4"/>
<dbReference type="Gene3D" id="1.10.260.50">
    <property type="match status" value="1"/>
</dbReference>
<sequence length="381" mass="41339">MIYFDNSATTAPDERVLASFMEVNKRFFANPASLHAAGKEAEALLTRSREQIVSLLGAVKGEVIFTSGGTEANNLAIIGFAKKNSLRSKHIITTKVEHSSVLNAVAYLETQGFEVDYLSVNKQGLISVDELQAKLRKETNLVSIMHVNNEIGTIQPIAECARIIKENSRAVFHSDAVQSFGKLSISLGGEGPDAITISAHKINGIKGSGLLAVRQGLTPEAINFGGGQEQGIRSGTVSVPNAVALAKAMRISIQELPQKNFLHLRSRLVNFLKRFDNVVILAPEQAAPHITTIAFAEIKGEVAVNFFQENEIILSTSSACSSKNKSVGHVIEAIGLPEVYKKGVVRISLGTTTTEQQVMEFETVFTRFIQLLKRGKHNGME</sequence>
<organism evidence="4 5">
    <name type="scientific">Filibacter tadaridae</name>
    <dbReference type="NCBI Taxonomy" id="2483811"/>
    <lineage>
        <taxon>Bacteria</taxon>
        <taxon>Bacillati</taxon>
        <taxon>Bacillota</taxon>
        <taxon>Bacilli</taxon>
        <taxon>Bacillales</taxon>
        <taxon>Caryophanaceae</taxon>
        <taxon>Filibacter</taxon>
    </lineage>
</organism>
<reference evidence="4 5" key="1">
    <citation type="submission" date="2018-11" db="EMBL/GenBank/DDBJ databases">
        <authorList>
            <person name="Criscuolo A."/>
        </authorList>
    </citation>
    <scope>NUCLEOTIDE SEQUENCE [LARGE SCALE GENOMIC DNA]</scope>
    <source>
        <strain evidence="4">ATB-66</strain>
    </source>
</reference>
<dbReference type="GO" id="GO:0031071">
    <property type="term" value="F:cysteine desulfurase activity"/>
    <property type="evidence" value="ECO:0007669"/>
    <property type="project" value="UniProtKB-EC"/>
</dbReference>
<evidence type="ECO:0000256" key="1">
    <source>
        <dbReference type="ARBA" id="ARBA00001933"/>
    </source>
</evidence>
<dbReference type="Gene3D" id="3.90.1150.10">
    <property type="entry name" value="Aspartate Aminotransferase, domain 1"/>
    <property type="match status" value="1"/>
</dbReference>
<dbReference type="Proteomes" id="UP000270468">
    <property type="component" value="Unassembled WGS sequence"/>
</dbReference>
<dbReference type="PIRSF" id="PIRSF005572">
    <property type="entry name" value="NifS"/>
    <property type="match status" value="1"/>
</dbReference>
<dbReference type="InterPro" id="IPR015421">
    <property type="entry name" value="PyrdxlP-dep_Trfase_major"/>
</dbReference>
<dbReference type="PANTHER" id="PTHR11601:SF50">
    <property type="entry name" value="CYSTEINE DESULFURASE ISCS 2-RELATED"/>
    <property type="match status" value="1"/>
</dbReference>
<dbReference type="OrthoDB" id="9808002at2"/>
<evidence type="ECO:0000313" key="4">
    <source>
        <dbReference type="EMBL" id="VDC26800.1"/>
    </source>
</evidence>
<dbReference type="Pfam" id="PF00266">
    <property type="entry name" value="Aminotran_5"/>
    <property type="match status" value="1"/>
</dbReference>
<name>A0A3P5WYI5_9BACL</name>
<dbReference type="PANTHER" id="PTHR11601">
    <property type="entry name" value="CYSTEINE DESULFURYLASE FAMILY MEMBER"/>
    <property type="match status" value="1"/>
</dbReference>
<dbReference type="AlphaFoldDB" id="A0A3P5WYI5"/>
<proteinExistence type="predicted"/>
<dbReference type="InterPro" id="IPR000192">
    <property type="entry name" value="Aminotrans_V_dom"/>
</dbReference>
<gene>
    <name evidence="4" type="primary">iscS_1</name>
    <name evidence="4" type="ORF">FILTAD_01511</name>
</gene>
<dbReference type="RefSeq" id="WP_124069888.1">
    <property type="nucleotide sequence ID" value="NZ_CBCRXF010000004.1"/>
</dbReference>
<comment type="cofactor">
    <cofactor evidence="1">
        <name>pyridoxal 5'-phosphate</name>
        <dbReference type="ChEBI" id="CHEBI:597326"/>
    </cofactor>
</comment>
<accession>A0A3P5WYI5</accession>
<dbReference type="InterPro" id="IPR015422">
    <property type="entry name" value="PyrdxlP-dep_Trfase_small"/>
</dbReference>
<keyword evidence="2" id="KW-0663">Pyridoxal phosphate</keyword>
<dbReference type="EMBL" id="UXAV01000037">
    <property type="protein sequence ID" value="VDC26800.1"/>
    <property type="molecule type" value="Genomic_DNA"/>
</dbReference>
<evidence type="ECO:0000256" key="2">
    <source>
        <dbReference type="ARBA" id="ARBA00022898"/>
    </source>
</evidence>
<dbReference type="InterPro" id="IPR015424">
    <property type="entry name" value="PyrdxlP-dep_Trfase"/>
</dbReference>
<evidence type="ECO:0000259" key="3">
    <source>
        <dbReference type="Pfam" id="PF00266"/>
    </source>
</evidence>